<dbReference type="AlphaFoldDB" id="A0A7X0C488"/>
<dbReference type="Proteomes" id="UP000583800">
    <property type="component" value="Unassembled WGS sequence"/>
</dbReference>
<evidence type="ECO:0000259" key="2">
    <source>
        <dbReference type="Pfam" id="PF00668"/>
    </source>
</evidence>
<protein>
    <recommendedName>
        <fullName evidence="2">Condensation domain-containing protein</fullName>
    </recommendedName>
</protein>
<proteinExistence type="predicted"/>
<dbReference type="GO" id="GO:0005829">
    <property type="term" value="C:cytosol"/>
    <property type="evidence" value="ECO:0007669"/>
    <property type="project" value="TreeGrafter"/>
</dbReference>
<dbReference type="GO" id="GO:0009366">
    <property type="term" value="C:enterobactin synthetase complex"/>
    <property type="evidence" value="ECO:0007669"/>
    <property type="project" value="TreeGrafter"/>
</dbReference>
<name>A0A7X0C488_9ACTN</name>
<evidence type="ECO:0000256" key="1">
    <source>
        <dbReference type="SAM" id="MobiDB-lite"/>
    </source>
</evidence>
<dbReference type="RefSeq" id="WP_185086038.1">
    <property type="nucleotide sequence ID" value="NZ_JACHJB010000002.1"/>
</dbReference>
<accession>A0A7X0C488</accession>
<dbReference type="Pfam" id="PF00668">
    <property type="entry name" value="Condensation"/>
    <property type="match status" value="1"/>
</dbReference>
<evidence type="ECO:0000313" key="3">
    <source>
        <dbReference type="EMBL" id="MBB6348235.1"/>
    </source>
</evidence>
<keyword evidence="4" id="KW-1185">Reference proteome</keyword>
<sequence length="501" mass="52001">MTVQPAGPGSGTTALPDPAPGTTAVPGLAPGTTTVPAAAPRATAVPGLVRGSGAALAAAAVGGSTASVAFDGGDAGDGPLTWGQRAIWQAIESTAPDDHYFTFGRILPVPGTRTVEQLLAALAALVERHGSLRTRLGTGREPYQRLAARGRLEVTVTTGDPDEVLGELAAARFDYAGEWPVRAALVLTGDRVSHVVLAFCHLATDGHGAEVVLRDLRVLLLRGRAPGPPAPQPLDLARRQAGPEGRRVAEQAAAHWAGEYGRLPATMFDVPTSDVPTSDAAGGGAAGGRAADPPIWRALLRSPALDLAVRSIAAAHRTSTSTVLLTAVAALVGGFTGHERVAVLPIVANRFRRDTRGIVSTLSQEGLFALDVGGPFTDLLRAAGPAALRAYRSAYHDPADRDRITAAESARRGLPVSPRCCFNDLRFADPGPATCPPGEVLAALAQTSLSWPMSQDKLNCRFCVHVSAGGVSLTADTRYLSRADMERYLRSLEALLVEAAV</sequence>
<comment type="caution">
    <text evidence="3">The sequence shown here is derived from an EMBL/GenBank/DDBJ whole genome shotgun (WGS) entry which is preliminary data.</text>
</comment>
<dbReference type="InterPro" id="IPR023213">
    <property type="entry name" value="CAT-like_dom_sf"/>
</dbReference>
<feature type="compositionally biased region" description="Low complexity" evidence="1">
    <location>
        <begin position="25"/>
        <end position="34"/>
    </location>
</feature>
<dbReference type="InterPro" id="IPR001242">
    <property type="entry name" value="Condensation_dom"/>
</dbReference>
<dbReference type="PANTHER" id="PTHR45527:SF1">
    <property type="entry name" value="FATTY ACID SYNTHASE"/>
    <property type="match status" value="1"/>
</dbReference>
<dbReference type="GO" id="GO:0009239">
    <property type="term" value="P:enterobactin biosynthetic process"/>
    <property type="evidence" value="ECO:0007669"/>
    <property type="project" value="TreeGrafter"/>
</dbReference>
<organism evidence="3 4">
    <name type="scientific">Nonomuraea muscovyensis</name>
    <dbReference type="NCBI Taxonomy" id="1124761"/>
    <lineage>
        <taxon>Bacteria</taxon>
        <taxon>Bacillati</taxon>
        <taxon>Actinomycetota</taxon>
        <taxon>Actinomycetes</taxon>
        <taxon>Streptosporangiales</taxon>
        <taxon>Streptosporangiaceae</taxon>
        <taxon>Nonomuraea</taxon>
    </lineage>
</organism>
<dbReference type="Gene3D" id="3.30.559.10">
    <property type="entry name" value="Chloramphenicol acetyltransferase-like domain"/>
    <property type="match status" value="1"/>
</dbReference>
<dbReference type="GO" id="GO:0047527">
    <property type="term" value="F:2,3-dihydroxybenzoate-serine ligase activity"/>
    <property type="evidence" value="ECO:0007669"/>
    <property type="project" value="TreeGrafter"/>
</dbReference>
<dbReference type="GO" id="GO:0031177">
    <property type="term" value="F:phosphopantetheine binding"/>
    <property type="evidence" value="ECO:0007669"/>
    <property type="project" value="TreeGrafter"/>
</dbReference>
<gene>
    <name evidence="3" type="ORF">FHU36_004780</name>
</gene>
<dbReference type="EMBL" id="JACHJB010000002">
    <property type="protein sequence ID" value="MBB6348235.1"/>
    <property type="molecule type" value="Genomic_DNA"/>
</dbReference>
<dbReference type="Gene3D" id="3.30.559.30">
    <property type="entry name" value="Nonribosomal peptide synthetase, condensation domain"/>
    <property type="match status" value="1"/>
</dbReference>
<dbReference type="PANTHER" id="PTHR45527">
    <property type="entry name" value="NONRIBOSOMAL PEPTIDE SYNTHETASE"/>
    <property type="match status" value="1"/>
</dbReference>
<feature type="domain" description="Condensation" evidence="2">
    <location>
        <begin position="79"/>
        <end position="355"/>
    </location>
</feature>
<evidence type="ECO:0000313" key="4">
    <source>
        <dbReference type="Proteomes" id="UP000583800"/>
    </source>
</evidence>
<feature type="region of interest" description="Disordered" evidence="1">
    <location>
        <begin position="1"/>
        <end position="34"/>
    </location>
</feature>
<dbReference type="GO" id="GO:0043041">
    <property type="term" value="P:amino acid activation for nonribosomal peptide biosynthetic process"/>
    <property type="evidence" value="ECO:0007669"/>
    <property type="project" value="TreeGrafter"/>
</dbReference>
<dbReference type="GO" id="GO:0008610">
    <property type="term" value="P:lipid biosynthetic process"/>
    <property type="evidence" value="ECO:0007669"/>
    <property type="project" value="UniProtKB-ARBA"/>
</dbReference>
<reference evidence="3 4" key="1">
    <citation type="submission" date="2020-08" db="EMBL/GenBank/DDBJ databases">
        <title>Sequencing the genomes of 1000 actinobacteria strains.</title>
        <authorList>
            <person name="Klenk H.-P."/>
        </authorList>
    </citation>
    <scope>NUCLEOTIDE SEQUENCE [LARGE SCALE GENOMIC DNA]</scope>
    <source>
        <strain evidence="3 4">DSM 45913</strain>
    </source>
</reference>
<dbReference type="SUPFAM" id="SSF52777">
    <property type="entry name" value="CoA-dependent acyltransferases"/>
    <property type="match status" value="2"/>
</dbReference>